<dbReference type="Gene3D" id="3.30.1340.30">
    <property type="match status" value="1"/>
</dbReference>
<dbReference type="InterPro" id="IPR000644">
    <property type="entry name" value="CBS_dom"/>
</dbReference>
<feature type="domain" description="BON" evidence="3">
    <location>
        <begin position="154"/>
        <end position="222"/>
    </location>
</feature>
<keyword evidence="1 2" id="KW-0129">CBS domain</keyword>
<dbReference type="SUPFAM" id="SSF54631">
    <property type="entry name" value="CBS-domain pair"/>
    <property type="match status" value="1"/>
</dbReference>
<evidence type="ECO:0000259" key="3">
    <source>
        <dbReference type="PROSITE" id="PS50914"/>
    </source>
</evidence>
<dbReference type="PANTHER" id="PTHR43080:SF26">
    <property type="entry name" value="REGULATORY PROTEIN"/>
    <property type="match status" value="1"/>
</dbReference>
<dbReference type="Gene3D" id="3.10.580.10">
    <property type="entry name" value="CBS-domain"/>
    <property type="match status" value="1"/>
</dbReference>
<sequence>MQAKHVMTQDVITVRPTATVEEIAERLLMHRISGVPVLNDAGEVVGIVSEGDLVRRIEDADSHGSWWLRLFGSSVTPAEYVKRHGRRAQDVMTRDVSSVAPETPLGEIARLLERKRIKRVPVVDETGRLVGIISRANLLQGIAAAKPLPAMQPSDEELREKVAKALQAIPALVSSGVNATVTDGDVELWGFVASDDEERAARIAVENVEGVRTVESHLRRMPPNYVGAY</sequence>
<dbReference type="SMART" id="SM00116">
    <property type="entry name" value="CBS"/>
    <property type="match status" value="2"/>
</dbReference>
<proteinExistence type="predicted"/>
<dbReference type="SMART" id="SM00749">
    <property type="entry name" value="BON"/>
    <property type="match status" value="1"/>
</dbReference>
<evidence type="ECO:0000313" key="6">
    <source>
        <dbReference type="Proteomes" id="UP000199286"/>
    </source>
</evidence>
<evidence type="ECO:0000256" key="1">
    <source>
        <dbReference type="ARBA" id="ARBA00023122"/>
    </source>
</evidence>
<dbReference type="CDD" id="cd04586">
    <property type="entry name" value="CBS_pair_BON_assoc"/>
    <property type="match status" value="1"/>
</dbReference>
<gene>
    <name evidence="5" type="ORF">SAMN05444340_1092</name>
</gene>
<evidence type="ECO:0000256" key="2">
    <source>
        <dbReference type="PROSITE-ProRule" id="PRU00703"/>
    </source>
</evidence>
<dbReference type="InterPro" id="IPR014004">
    <property type="entry name" value="Transpt-assoc_nodulatn_dom_bac"/>
</dbReference>
<feature type="domain" description="CBS" evidence="4">
    <location>
        <begin position="7"/>
        <end position="65"/>
    </location>
</feature>
<dbReference type="PROSITE" id="PS51371">
    <property type="entry name" value="CBS"/>
    <property type="match status" value="2"/>
</dbReference>
<dbReference type="PIRSF" id="PIRSF036990">
    <property type="entry name" value="UCP036990_CBS_BON"/>
    <property type="match status" value="1"/>
</dbReference>
<dbReference type="EMBL" id="FNPF01000009">
    <property type="protein sequence ID" value="SDY48644.1"/>
    <property type="molecule type" value="Genomic_DNA"/>
</dbReference>
<dbReference type="InterPro" id="IPR046342">
    <property type="entry name" value="CBS_dom_sf"/>
</dbReference>
<dbReference type="OrthoDB" id="9783590at2"/>
<dbReference type="InterPro" id="IPR017080">
    <property type="entry name" value="UCP036990_CBS_BON"/>
</dbReference>
<dbReference type="InterPro" id="IPR007055">
    <property type="entry name" value="BON_dom"/>
</dbReference>
<dbReference type="Pfam" id="PF00571">
    <property type="entry name" value="CBS"/>
    <property type="match status" value="2"/>
</dbReference>
<reference evidence="5 6" key="1">
    <citation type="submission" date="2016-10" db="EMBL/GenBank/DDBJ databases">
        <authorList>
            <person name="de Groot N.N."/>
        </authorList>
    </citation>
    <scope>NUCLEOTIDE SEQUENCE [LARGE SCALE GENOMIC DNA]</scope>
    <source>
        <strain evidence="5 6">DSM 26880</strain>
    </source>
</reference>
<evidence type="ECO:0000313" key="5">
    <source>
        <dbReference type="EMBL" id="SDY48644.1"/>
    </source>
</evidence>
<evidence type="ECO:0000259" key="4">
    <source>
        <dbReference type="PROSITE" id="PS51371"/>
    </source>
</evidence>
<feature type="domain" description="CBS" evidence="4">
    <location>
        <begin position="92"/>
        <end position="151"/>
    </location>
</feature>
<dbReference type="Pfam" id="PF04972">
    <property type="entry name" value="BON"/>
    <property type="match status" value="1"/>
</dbReference>
<organism evidence="5 6">
    <name type="scientific">Citreimonas salinaria</name>
    <dbReference type="NCBI Taxonomy" id="321339"/>
    <lineage>
        <taxon>Bacteria</taxon>
        <taxon>Pseudomonadati</taxon>
        <taxon>Pseudomonadota</taxon>
        <taxon>Alphaproteobacteria</taxon>
        <taxon>Rhodobacterales</taxon>
        <taxon>Roseobacteraceae</taxon>
        <taxon>Citreimonas</taxon>
    </lineage>
</organism>
<dbReference type="PANTHER" id="PTHR43080">
    <property type="entry name" value="CBS DOMAIN-CONTAINING PROTEIN CBSX3, MITOCHONDRIAL"/>
    <property type="match status" value="1"/>
</dbReference>
<dbReference type="RefSeq" id="WP_089883613.1">
    <property type="nucleotide sequence ID" value="NZ_FNPF01000009.1"/>
</dbReference>
<protein>
    <submittedName>
        <fullName evidence="5">BON domain-containing protein</fullName>
    </submittedName>
</protein>
<dbReference type="InterPro" id="IPR051257">
    <property type="entry name" value="Diverse_CBS-Domain"/>
</dbReference>
<name>A0A1H3KAQ9_9RHOB</name>
<accession>A0A1H3KAQ9</accession>
<dbReference type="Proteomes" id="UP000199286">
    <property type="component" value="Unassembled WGS sequence"/>
</dbReference>
<dbReference type="AlphaFoldDB" id="A0A1H3KAQ9"/>
<dbReference type="STRING" id="321339.SAMN05444340_1092"/>
<keyword evidence="6" id="KW-1185">Reference proteome</keyword>
<dbReference type="PROSITE" id="PS50914">
    <property type="entry name" value="BON"/>
    <property type="match status" value="1"/>
</dbReference>